<dbReference type="GO" id="GO:0005783">
    <property type="term" value="C:endoplasmic reticulum"/>
    <property type="evidence" value="ECO:0007669"/>
    <property type="project" value="TreeGrafter"/>
</dbReference>
<dbReference type="Pfam" id="PF23187">
    <property type="entry name" value="UBX7_N"/>
    <property type="match status" value="1"/>
</dbReference>
<feature type="compositionally biased region" description="Basic and acidic residues" evidence="1">
    <location>
        <begin position="423"/>
        <end position="433"/>
    </location>
</feature>
<keyword evidence="4" id="KW-1185">Reference proteome</keyword>
<evidence type="ECO:0000259" key="2">
    <source>
        <dbReference type="PROSITE" id="PS50033"/>
    </source>
</evidence>
<feature type="compositionally biased region" description="Basic and acidic residues" evidence="1">
    <location>
        <begin position="146"/>
        <end position="229"/>
    </location>
</feature>
<sequence length="442" mass="49612">MTSIWFQGDINQAVQLVQQRKCLFIVFLQDESSQSIQFKEMLAQPNMEHELKNHVCLELVQPSDNATLFGQIYPTQRVPMLYFIQDGVVKDVAIETMPADELVSKLQHWTAIAQPSEPPTPSQSSPVDPSIVTPSPQPATIDPESLQEKKEKLKQKMEQARQKVEKKEKDEAKQRELKRRQDGKDAQKTRDHLEDEQTKRHYAKIKQDKMADEERRRKIKEKIAHDRAEQKKKRLEQLQPTPTHIPTVSSRSSDDCNLNIRQTDGNNIKHKFKAVDTLEMVREWIDTHRTDGDQPFKLLAQFPTRQFSVGEENQTLRDLGLVPSSTLIMKQTRNVATAYGAGSSVAGYTGTLFNYTYSAGEYVYNTLTGVLGSVFGTNPRGPTVGGGSTLGGDAAQSNPSNEAGRGLGTPLASTSSAQIHGMDQFRGDDKEKLYNGNSLNQE</sequence>
<dbReference type="Gene3D" id="3.10.20.90">
    <property type="entry name" value="Phosphatidylinositol 3-kinase Catalytic Subunit, Chain A, domain 1"/>
    <property type="match status" value="1"/>
</dbReference>
<dbReference type="InterPro" id="IPR001012">
    <property type="entry name" value="UBX_dom"/>
</dbReference>
<reference evidence="3 4" key="1">
    <citation type="submission" date="2016-07" db="EMBL/GenBank/DDBJ databases">
        <title>Pervasive Adenine N6-methylation of Active Genes in Fungi.</title>
        <authorList>
            <consortium name="DOE Joint Genome Institute"/>
            <person name="Mondo S.J."/>
            <person name="Dannebaum R.O."/>
            <person name="Kuo R.C."/>
            <person name="Labutti K."/>
            <person name="Haridas S."/>
            <person name="Kuo A."/>
            <person name="Salamov A."/>
            <person name="Ahrendt S.R."/>
            <person name="Lipzen A."/>
            <person name="Sullivan W."/>
            <person name="Andreopoulos W.B."/>
            <person name="Clum A."/>
            <person name="Lindquist E."/>
            <person name="Daum C."/>
            <person name="Ramamoorthy G.K."/>
            <person name="Gryganskyi A."/>
            <person name="Culley D."/>
            <person name="Magnuson J.K."/>
            <person name="James T.Y."/>
            <person name="O'Malley M.A."/>
            <person name="Stajich J.E."/>
            <person name="Spatafora J.W."/>
            <person name="Visel A."/>
            <person name="Grigoriev I.V."/>
        </authorList>
    </citation>
    <scope>NUCLEOTIDE SEQUENCE [LARGE SCALE GENOMIC DNA]</scope>
    <source>
        <strain evidence="3 4">NRRL 3301</strain>
    </source>
</reference>
<protein>
    <submittedName>
        <fullName evidence="3">UBX-domain-containing protein</fullName>
    </submittedName>
</protein>
<feature type="compositionally biased region" description="Polar residues" evidence="1">
    <location>
        <begin position="238"/>
        <end position="260"/>
    </location>
</feature>
<feature type="region of interest" description="Disordered" evidence="1">
    <location>
        <begin position="382"/>
        <end position="442"/>
    </location>
</feature>
<dbReference type="PROSITE" id="PS50033">
    <property type="entry name" value="UBX"/>
    <property type="match status" value="1"/>
</dbReference>
<name>A0A1X2G4T6_9FUNG</name>
<dbReference type="GO" id="GO:0036503">
    <property type="term" value="P:ERAD pathway"/>
    <property type="evidence" value="ECO:0007669"/>
    <property type="project" value="TreeGrafter"/>
</dbReference>
<dbReference type="SUPFAM" id="SSF54236">
    <property type="entry name" value="Ubiquitin-like"/>
    <property type="match status" value="1"/>
</dbReference>
<accession>A0A1X2G4T6</accession>
<evidence type="ECO:0000313" key="3">
    <source>
        <dbReference type="EMBL" id="ORX45073.1"/>
    </source>
</evidence>
<dbReference type="PANTHER" id="PTHR46424">
    <property type="entry name" value="UBX DOMAIN-CONTAINING PROTEIN 4"/>
    <property type="match status" value="1"/>
</dbReference>
<gene>
    <name evidence="3" type="ORF">DM01DRAFT_1340154</name>
</gene>
<dbReference type="InterPro" id="IPR029071">
    <property type="entry name" value="Ubiquitin-like_domsf"/>
</dbReference>
<dbReference type="SMART" id="SM00166">
    <property type="entry name" value="UBX"/>
    <property type="match status" value="1"/>
</dbReference>
<evidence type="ECO:0000256" key="1">
    <source>
        <dbReference type="SAM" id="MobiDB-lite"/>
    </source>
</evidence>
<comment type="caution">
    <text evidence="3">The sequence shown here is derived from an EMBL/GenBank/DDBJ whole genome shotgun (WGS) entry which is preliminary data.</text>
</comment>
<organism evidence="3 4">
    <name type="scientific">Hesseltinella vesiculosa</name>
    <dbReference type="NCBI Taxonomy" id="101127"/>
    <lineage>
        <taxon>Eukaryota</taxon>
        <taxon>Fungi</taxon>
        <taxon>Fungi incertae sedis</taxon>
        <taxon>Mucoromycota</taxon>
        <taxon>Mucoromycotina</taxon>
        <taxon>Mucoromycetes</taxon>
        <taxon>Mucorales</taxon>
        <taxon>Cunninghamellaceae</taxon>
        <taxon>Hesseltinella</taxon>
    </lineage>
</organism>
<evidence type="ECO:0000313" key="4">
    <source>
        <dbReference type="Proteomes" id="UP000242146"/>
    </source>
</evidence>
<dbReference type="Proteomes" id="UP000242146">
    <property type="component" value="Unassembled WGS sequence"/>
</dbReference>
<dbReference type="STRING" id="101127.A0A1X2G4T6"/>
<dbReference type="PANTHER" id="PTHR46424:SF1">
    <property type="entry name" value="UBX DOMAIN-CONTAINING PROTEIN 4"/>
    <property type="match status" value="1"/>
</dbReference>
<dbReference type="OrthoDB" id="2445133at2759"/>
<feature type="region of interest" description="Disordered" evidence="1">
    <location>
        <begin position="113"/>
        <end position="260"/>
    </location>
</feature>
<dbReference type="Pfam" id="PF00789">
    <property type="entry name" value="UBX"/>
    <property type="match status" value="1"/>
</dbReference>
<feature type="domain" description="UBX" evidence="2">
    <location>
        <begin position="251"/>
        <end position="329"/>
    </location>
</feature>
<proteinExistence type="predicted"/>
<dbReference type="AlphaFoldDB" id="A0A1X2G4T6"/>
<dbReference type="EMBL" id="MCGT01000044">
    <property type="protein sequence ID" value="ORX45073.1"/>
    <property type="molecule type" value="Genomic_DNA"/>
</dbReference>